<evidence type="ECO:0000313" key="4">
    <source>
        <dbReference type="Proteomes" id="UP001526147"/>
    </source>
</evidence>
<organism evidence="3 4">
    <name type="scientific">Metabacillus halosaccharovorans</name>
    <dbReference type="NCBI Taxonomy" id="930124"/>
    <lineage>
        <taxon>Bacteria</taxon>
        <taxon>Bacillati</taxon>
        <taxon>Bacillota</taxon>
        <taxon>Bacilli</taxon>
        <taxon>Bacillales</taxon>
        <taxon>Bacillaceae</taxon>
        <taxon>Metabacillus</taxon>
    </lineage>
</organism>
<name>A0ABT3DJA8_9BACI</name>
<sequence>MLIHYFEKIQEKLQHVLEQETKSMLVAAEKIATTIQANGIIHLFGCGHSHMLTEEMFYRAGGLAPVKPVFIEELMLHKGAVKSSYLERQNDYAEKFIYNQDIQPQDLIIVISTSGLNPVPIDVAIHAKNQGAFVVGISSFYYVDGKASRHTSGKFLSQVVDLALNNHATKGDAALTYEHSSTPFGPTSTIIGATMLNAIFAEAIKMMANNGFQAPVFLSGNIDGADEHNQRLIEQYSDRIPLLKFD</sequence>
<dbReference type="HAMAP" id="MF_01240">
    <property type="entry name" value="UPF0309"/>
    <property type="match status" value="1"/>
</dbReference>
<dbReference type="EMBL" id="JAOYEY010000044">
    <property type="protein sequence ID" value="MCV9887134.1"/>
    <property type="molecule type" value="Genomic_DNA"/>
</dbReference>
<dbReference type="SUPFAM" id="SSF53697">
    <property type="entry name" value="SIS domain"/>
    <property type="match status" value="1"/>
</dbReference>
<dbReference type="PROSITE" id="PS51464">
    <property type="entry name" value="SIS"/>
    <property type="match status" value="1"/>
</dbReference>
<reference evidence="3 4" key="1">
    <citation type="submission" date="2022-10" db="EMBL/GenBank/DDBJ databases">
        <title>Draft genome assembly of moderately radiation resistant bacterium Metabacillus halosaccharovorans.</title>
        <authorList>
            <person name="Pal S."/>
            <person name="Gopinathan A."/>
        </authorList>
    </citation>
    <scope>NUCLEOTIDE SEQUENCE [LARGE SCALE GENOMIC DNA]</scope>
    <source>
        <strain evidence="3 4">VITHBRA001</strain>
    </source>
</reference>
<dbReference type="NCBIfam" id="NF002805">
    <property type="entry name" value="PRK02947.1"/>
    <property type="match status" value="1"/>
</dbReference>
<dbReference type="RefSeq" id="WP_264143579.1">
    <property type="nucleotide sequence ID" value="NZ_JAOYEY010000044.1"/>
</dbReference>
<feature type="domain" description="SIS" evidence="2">
    <location>
        <begin position="31"/>
        <end position="212"/>
    </location>
</feature>
<dbReference type="InterPro" id="IPR022951">
    <property type="entry name" value="UPF0309"/>
</dbReference>
<accession>A0ABT3DJA8</accession>
<evidence type="ECO:0000256" key="1">
    <source>
        <dbReference type="HAMAP-Rule" id="MF_01240"/>
    </source>
</evidence>
<comment type="similarity">
    <text evidence="1">Belongs to the UPF0309 family.</text>
</comment>
<comment type="caution">
    <text evidence="3">The sequence shown here is derived from an EMBL/GenBank/DDBJ whole genome shotgun (WGS) entry which is preliminary data.</text>
</comment>
<protein>
    <recommendedName>
        <fullName evidence="1">UPF0309 protein OIH86_15960</fullName>
    </recommendedName>
</protein>
<dbReference type="InterPro" id="IPR050099">
    <property type="entry name" value="SIS_GmhA/DiaA_subfam"/>
</dbReference>
<dbReference type="InterPro" id="IPR035472">
    <property type="entry name" value="RpiR-like_SIS"/>
</dbReference>
<evidence type="ECO:0000313" key="3">
    <source>
        <dbReference type="EMBL" id="MCV9887134.1"/>
    </source>
</evidence>
<proteinExistence type="inferred from homology"/>
<dbReference type="Gene3D" id="3.40.50.10490">
    <property type="entry name" value="Glucose-6-phosphate isomerase like protein, domain 1"/>
    <property type="match status" value="1"/>
</dbReference>
<dbReference type="PANTHER" id="PTHR30390:SF7">
    <property type="entry name" value="PHOSPHOHEPTOSE ISOMERASE"/>
    <property type="match status" value="1"/>
</dbReference>
<dbReference type="PANTHER" id="PTHR30390">
    <property type="entry name" value="SEDOHEPTULOSE 7-PHOSPHATE ISOMERASE / DNAA INITIATOR-ASSOCIATING FACTOR FOR REPLICATION INITIATION"/>
    <property type="match status" value="1"/>
</dbReference>
<keyword evidence="4" id="KW-1185">Reference proteome</keyword>
<dbReference type="InterPro" id="IPR001347">
    <property type="entry name" value="SIS_dom"/>
</dbReference>
<dbReference type="CDD" id="cd05013">
    <property type="entry name" value="SIS_RpiR"/>
    <property type="match status" value="1"/>
</dbReference>
<dbReference type="InterPro" id="IPR046348">
    <property type="entry name" value="SIS_dom_sf"/>
</dbReference>
<evidence type="ECO:0000259" key="2">
    <source>
        <dbReference type="PROSITE" id="PS51464"/>
    </source>
</evidence>
<gene>
    <name evidence="3" type="ORF">OIH86_15960</name>
</gene>
<dbReference type="Pfam" id="PF13580">
    <property type="entry name" value="SIS_2"/>
    <property type="match status" value="1"/>
</dbReference>
<dbReference type="Proteomes" id="UP001526147">
    <property type="component" value="Unassembled WGS sequence"/>
</dbReference>